<evidence type="ECO:0000313" key="6">
    <source>
        <dbReference type="Proteomes" id="UP000654075"/>
    </source>
</evidence>
<feature type="region of interest" description="Disordered" evidence="1">
    <location>
        <begin position="178"/>
        <end position="199"/>
    </location>
</feature>
<proteinExistence type="predicted"/>
<dbReference type="InterPro" id="IPR029044">
    <property type="entry name" value="Nucleotide-diphossugar_trans"/>
</dbReference>
<dbReference type="OrthoDB" id="408707at2759"/>
<dbReference type="Proteomes" id="UP000654075">
    <property type="component" value="Unassembled WGS sequence"/>
</dbReference>
<gene>
    <name evidence="3" type="ORF">PGLA1383_LOCUS36000</name>
    <name evidence="4" type="ORF">PGLA2088_LOCUS50490</name>
</gene>
<organism evidence="4 5">
    <name type="scientific">Polarella glacialis</name>
    <name type="common">Dinoflagellate</name>
    <dbReference type="NCBI Taxonomy" id="89957"/>
    <lineage>
        <taxon>Eukaryota</taxon>
        <taxon>Sar</taxon>
        <taxon>Alveolata</taxon>
        <taxon>Dinophyceae</taxon>
        <taxon>Suessiales</taxon>
        <taxon>Suessiaceae</taxon>
        <taxon>Polarella</taxon>
    </lineage>
</organism>
<feature type="chain" id="PRO_5036222305" description="Protein xylosyltransferase" evidence="2">
    <location>
        <begin position="22"/>
        <end position="548"/>
    </location>
</feature>
<dbReference type="Proteomes" id="UP000626109">
    <property type="component" value="Unassembled WGS sequence"/>
</dbReference>
<evidence type="ECO:0000313" key="5">
    <source>
        <dbReference type="Proteomes" id="UP000626109"/>
    </source>
</evidence>
<keyword evidence="2" id="KW-0732">Signal</keyword>
<evidence type="ECO:0008006" key="7">
    <source>
        <dbReference type="Google" id="ProtNLM"/>
    </source>
</evidence>
<sequence length="548" mass="61251">MLFVFWLLLGVLTQRCTESWACHELFDEESSASGHQFLALCSEATFAAAAAANAGTGLPLEQPELLGCVAASARLMDSALEGDEKCTRCPEGCALVLLLQGATYQYDSVQTCSHSVMFYIRANMYFKDFEPHWTSDLKDNLHALVNSRRGQCAQMRSKELDQESLPLGFDAVSAPVPQGAPGSHLQETSVTRSRAEGSVSKREKSKAILVTRAIQSRRLCKQKSEDQGYSCDKSHSGKIRPKTKDIVAVLIAATPSMLKVYQPFINLWRCYAVRHNLAFILETDDTDVSAPFHRAPNWMRWFAARRYIKFYKALLVVDPDQFVVPECWNISIVELAGSWNSSDLYSQLPDVATRDFGKPQTLNNGMVFIRDSPRGMFFLEQLLLKASWMQTIEKDQGAFDETVLEVLSLEAKALGKEGYDSECAQYIFPNFAGNHEVGRYALCWWRASEELAGPFGARTSQVIRFVDPRIADINHVVGFRGLSDPAILYHFAGRSKDWGEMLATFGLERRNTCDCAKVFEHVDRRASDRACVPGGPVVQECEPPEVVC</sequence>
<feature type="signal peptide" evidence="2">
    <location>
        <begin position="1"/>
        <end position="21"/>
    </location>
</feature>
<protein>
    <recommendedName>
        <fullName evidence="7">Protein xylosyltransferase</fullName>
    </recommendedName>
</protein>
<accession>A0A813LRH9</accession>
<dbReference type="Gene3D" id="3.90.550.10">
    <property type="entry name" value="Spore Coat Polysaccharide Biosynthesis Protein SpsA, Chain A"/>
    <property type="match status" value="1"/>
</dbReference>
<dbReference type="OMA" id="ACSTIHE"/>
<keyword evidence="6" id="KW-1185">Reference proteome</keyword>
<name>A0A813LRH9_POLGL</name>
<evidence type="ECO:0000313" key="4">
    <source>
        <dbReference type="EMBL" id="CAE8741487.1"/>
    </source>
</evidence>
<dbReference type="EMBL" id="CAJNNV010026504">
    <property type="protein sequence ID" value="CAE8618374.1"/>
    <property type="molecule type" value="Genomic_DNA"/>
</dbReference>
<dbReference type="AlphaFoldDB" id="A0A813LRH9"/>
<evidence type="ECO:0000313" key="3">
    <source>
        <dbReference type="EMBL" id="CAE8618374.1"/>
    </source>
</evidence>
<reference evidence="4" key="1">
    <citation type="submission" date="2021-02" db="EMBL/GenBank/DDBJ databases">
        <authorList>
            <person name="Dougan E. K."/>
            <person name="Rhodes N."/>
            <person name="Thang M."/>
            <person name="Chan C."/>
        </authorList>
    </citation>
    <scope>NUCLEOTIDE SEQUENCE</scope>
</reference>
<dbReference type="EMBL" id="CAJNNW010037395">
    <property type="protein sequence ID" value="CAE8741487.1"/>
    <property type="molecule type" value="Genomic_DNA"/>
</dbReference>
<comment type="caution">
    <text evidence="4">The sequence shown here is derived from an EMBL/GenBank/DDBJ whole genome shotgun (WGS) entry which is preliminary data.</text>
</comment>
<evidence type="ECO:0000256" key="1">
    <source>
        <dbReference type="SAM" id="MobiDB-lite"/>
    </source>
</evidence>
<evidence type="ECO:0000256" key="2">
    <source>
        <dbReference type="SAM" id="SignalP"/>
    </source>
</evidence>